<evidence type="ECO:0000259" key="5">
    <source>
        <dbReference type="PROSITE" id="PS51792"/>
    </source>
</evidence>
<dbReference type="AlphaFoldDB" id="A0AAW0JU22"/>
<comment type="similarity">
    <text evidence="1 4">Belongs to the yippee family.</text>
</comment>
<name>A0AAW0JU22_QUESU</name>
<proteinExistence type="inferred from homology"/>
<dbReference type="InterPro" id="IPR034751">
    <property type="entry name" value="Yippee"/>
</dbReference>
<reference evidence="6 7" key="1">
    <citation type="journal article" date="2018" name="Sci. Data">
        <title>The draft genome sequence of cork oak.</title>
        <authorList>
            <person name="Ramos A.M."/>
            <person name="Usie A."/>
            <person name="Barbosa P."/>
            <person name="Barros P.M."/>
            <person name="Capote T."/>
            <person name="Chaves I."/>
            <person name="Simoes F."/>
            <person name="Abreu I."/>
            <person name="Carrasquinho I."/>
            <person name="Faro C."/>
            <person name="Guimaraes J.B."/>
            <person name="Mendonca D."/>
            <person name="Nobrega F."/>
            <person name="Rodrigues L."/>
            <person name="Saibo N.J.M."/>
            <person name="Varela M.C."/>
            <person name="Egas C."/>
            <person name="Matos J."/>
            <person name="Miguel C.M."/>
            <person name="Oliveira M.M."/>
            <person name="Ricardo C.P."/>
            <person name="Goncalves S."/>
        </authorList>
    </citation>
    <scope>NUCLEOTIDE SEQUENCE [LARGE SCALE GENOMIC DNA]</scope>
    <source>
        <strain evidence="7">cv. HL8</strain>
    </source>
</reference>
<dbReference type="EMBL" id="PKMF04000465">
    <property type="protein sequence ID" value="KAK7830235.1"/>
    <property type="molecule type" value="Genomic_DNA"/>
</dbReference>
<dbReference type="GO" id="GO:0046872">
    <property type="term" value="F:metal ion binding"/>
    <property type="evidence" value="ECO:0007669"/>
    <property type="project" value="UniProtKB-KW"/>
</dbReference>
<organism evidence="6 7">
    <name type="scientific">Quercus suber</name>
    <name type="common">Cork oak</name>
    <dbReference type="NCBI Taxonomy" id="58331"/>
    <lineage>
        <taxon>Eukaryota</taxon>
        <taxon>Viridiplantae</taxon>
        <taxon>Streptophyta</taxon>
        <taxon>Embryophyta</taxon>
        <taxon>Tracheophyta</taxon>
        <taxon>Spermatophyta</taxon>
        <taxon>Magnoliopsida</taxon>
        <taxon>eudicotyledons</taxon>
        <taxon>Gunneridae</taxon>
        <taxon>Pentapetalae</taxon>
        <taxon>rosids</taxon>
        <taxon>fabids</taxon>
        <taxon>Fagales</taxon>
        <taxon>Fagaceae</taxon>
        <taxon>Quercus</taxon>
    </lineage>
</organism>
<protein>
    <recommendedName>
        <fullName evidence="4">Protein yippee-like</fullName>
    </recommendedName>
</protein>
<evidence type="ECO:0000256" key="1">
    <source>
        <dbReference type="ARBA" id="ARBA00005613"/>
    </source>
</evidence>
<evidence type="ECO:0000256" key="4">
    <source>
        <dbReference type="RuleBase" id="RU110713"/>
    </source>
</evidence>
<keyword evidence="7" id="KW-1185">Reference proteome</keyword>
<dbReference type="Pfam" id="PF03226">
    <property type="entry name" value="Yippee-Mis18"/>
    <property type="match status" value="1"/>
</dbReference>
<dbReference type="InterPro" id="IPR039058">
    <property type="entry name" value="Yippee_fam"/>
</dbReference>
<sequence length="165" mass="18959">KILESCLKILELIGPRLYSCCNCRNHVSLHDDIISKAFQGRNGRAFLFSHAMNIVIGPKEDRHLMTGLHTVADIYCADCHEVFGWKYERAYEATQKYKEGKFILEKSKIVLYILLNIGRDCTCIFATLISLYMDISFNGLMCNLFKHARKLILCTTKKKFSVVVN</sequence>
<feature type="non-terminal residue" evidence="6">
    <location>
        <position position="1"/>
    </location>
</feature>
<evidence type="ECO:0000256" key="2">
    <source>
        <dbReference type="ARBA" id="ARBA00022723"/>
    </source>
</evidence>
<dbReference type="PANTHER" id="PTHR13848">
    <property type="entry name" value="PROTEIN YIPPEE-LIKE CG15309-RELATED"/>
    <property type="match status" value="1"/>
</dbReference>
<feature type="domain" description="Yippee" evidence="5">
    <location>
        <begin position="16"/>
        <end position="113"/>
    </location>
</feature>
<dbReference type="PROSITE" id="PS51792">
    <property type="entry name" value="YIPPEE"/>
    <property type="match status" value="1"/>
</dbReference>
<keyword evidence="3" id="KW-0862">Zinc</keyword>
<keyword evidence="2" id="KW-0479">Metal-binding</keyword>
<dbReference type="InterPro" id="IPR004910">
    <property type="entry name" value="Yippee/Mis18/Cereblon"/>
</dbReference>
<dbReference type="Proteomes" id="UP000237347">
    <property type="component" value="Unassembled WGS sequence"/>
</dbReference>
<comment type="caution">
    <text evidence="6">The sequence shown here is derived from an EMBL/GenBank/DDBJ whole genome shotgun (WGS) entry which is preliminary data.</text>
</comment>
<evidence type="ECO:0000313" key="6">
    <source>
        <dbReference type="EMBL" id="KAK7830235.1"/>
    </source>
</evidence>
<evidence type="ECO:0000313" key="7">
    <source>
        <dbReference type="Proteomes" id="UP000237347"/>
    </source>
</evidence>
<accession>A0AAW0JU22</accession>
<evidence type="ECO:0000256" key="3">
    <source>
        <dbReference type="ARBA" id="ARBA00022833"/>
    </source>
</evidence>
<gene>
    <name evidence="6" type="ORF">CFP56_028396</name>
</gene>